<sequence>MDLLTCETEAQRLTVTKKVASAFQEGARIHDQESTFPFAHIEALKKIGYPSLALPRTFGGLEITLLEMMKHQETIARFDGATALSIGWHVGQIFQWRATAQWKKPEYRLICEQIPNKQILLNSAATEKATGSPARGGKPTTTATKSGEEWVIQGRKTFTSMAPALDYALVTATIAGENEVGQFLVPMNARGVTIDETWNMVGMRATSSHDLVLDHVRLPLEALMERIEPGMKKAAGWLLHIPACYLGISQAAYDEAIRFAKQYSPNTLDGTISTLPHVQQKIGEMAMLLMQSRTILHSVARQWDESSDLEREEMKRELAMAKVTVINNGLSVVDIAMRIVGAHSLHMDHDLQRYYRDMRAGLHNPPSEDMTIAMLAKEALRDE</sequence>
<accession>A0A0M0KN07</accession>
<keyword evidence="4 6" id="KW-0274">FAD</keyword>
<dbReference type="InterPro" id="IPR046373">
    <property type="entry name" value="Acyl-CoA_Oxase/DH_mid-dom_sf"/>
</dbReference>
<evidence type="ECO:0000259" key="8">
    <source>
        <dbReference type="Pfam" id="PF02770"/>
    </source>
</evidence>
<comment type="similarity">
    <text evidence="2 6">Belongs to the acyl-CoA dehydrogenase family.</text>
</comment>
<dbReference type="InterPro" id="IPR009075">
    <property type="entry name" value="AcylCo_DH/oxidase_C"/>
</dbReference>
<dbReference type="PANTHER" id="PTHR43884:SF25">
    <property type="entry name" value="ACYL-COA DEHYDROGENASE YDBM-RELATED"/>
    <property type="match status" value="1"/>
</dbReference>
<feature type="domain" description="Acyl-CoA oxidase/dehydrogenase middle" evidence="8">
    <location>
        <begin position="124"/>
        <end position="216"/>
    </location>
</feature>
<dbReference type="SUPFAM" id="SSF56645">
    <property type="entry name" value="Acyl-CoA dehydrogenase NM domain-like"/>
    <property type="match status" value="1"/>
</dbReference>
<evidence type="ECO:0000259" key="7">
    <source>
        <dbReference type="Pfam" id="PF00441"/>
    </source>
</evidence>
<evidence type="ECO:0000313" key="10">
    <source>
        <dbReference type="EMBL" id="KOO40180.1"/>
    </source>
</evidence>
<dbReference type="AlphaFoldDB" id="A0A0M0KN07"/>
<proteinExistence type="inferred from homology"/>
<dbReference type="Pfam" id="PF02771">
    <property type="entry name" value="Acyl-CoA_dh_N"/>
    <property type="match status" value="1"/>
</dbReference>
<dbReference type="PIRSF" id="PIRSF016578">
    <property type="entry name" value="HsaA"/>
    <property type="match status" value="1"/>
</dbReference>
<organism evidence="10">
    <name type="scientific">Halalkalibacterium halodurans</name>
    <name type="common">Bacillus halodurans</name>
    <dbReference type="NCBI Taxonomy" id="86665"/>
    <lineage>
        <taxon>Bacteria</taxon>
        <taxon>Bacillati</taxon>
        <taxon>Bacillota</taxon>
        <taxon>Bacilli</taxon>
        <taxon>Bacillales</taxon>
        <taxon>Bacillaceae</taxon>
        <taxon>Halalkalibacterium (ex Joshi et al. 2022)</taxon>
    </lineage>
</organism>
<dbReference type="GO" id="GO:0003995">
    <property type="term" value="F:acyl-CoA dehydrogenase activity"/>
    <property type="evidence" value="ECO:0007669"/>
    <property type="project" value="TreeGrafter"/>
</dbReference>
<comment type="cofactor">
    <cofactor evidence="1 6">
        <name>FAD</name>
        <dbReference type="ChEBI" id="CHEBI:57692"/>
    </cofactor>
</comment>
<evidence type="ECO:0000256" key="3">
    <source>
        <dbReference type="ARBA" id="ARBA00022630"/>
    </source>
</evidence>
<evidence type="ECO:0000256" key="1">
    <source>
        <dbReference type="ARBA" id="ARBA00001974"/>
    </source>
</evidence>
<dbReference type="InterPro" id="IPR036250">
    <property type="entry name" value="AcylCo_DH-like_C"/>
</dbReference>
<name>A0A0M0KN07_ALKHA</name>
<evidence type="ECO:0000259" key="9">
    <source>
        <dbReference type="Pfam" id="PF02771"/>
    </source>
</evidence>
<dbReference type="InterPro" id="IPR009100">
    <property type="entry name" value="AcylCoA_DH/oxidase_NM_dom_sf"/>
</dbReference>
<dbReference type="PANTHER" id="PTHR43884">
    <property type="entry name" value="ACYL-COA DEHYDROGENASE"/>
    <property type="match status" value="1"/>
</dbReference>
<dbReference type="PATRIC" id="fig|136160.3.peg.2138"/>
<dbReference type="GeneID" id="87597724"/>
<comment type="caution">
    <text evidence="10">The sequence shown here is derived from an EMBL/GenBank/DDBJ whole genome shotgun (WGS) entry which is preliminary data.</text>
</comment>
<dbReference type="CDD" id="cd00567">
    <property type="entry name" value="ACAD"/>
    <property type="match status" value="1"/>
</dbReference>
<evidence type="ECO:0000256" key="6">
    <source>
        <dbReference type="RuleBase" id="RU362125"/>
    </source>
</evidence>
<evidence type="ECO:0000256" key="5">
    <source>
        <dbReference type="ARBA" id="ARBA00023002"/>
    </source>
</evidence>
<feature type="domain" description="Acyl-CoA dehydrogenase/oxidase C-terminal" evidence="7">
    <location>
        <begin position="242"/>
        <end position="360"/>
    </location>
</feature>
<evidence type="ECO:0000256" key="2">
    <source>
        <dbReference type="ARBA" id="ARBA00009347"/>
    </source>
</evidence>
<dbReference type="InterPro" id="IPR013786">
    <property type="entry name" value="AcylCoA_DH/ox_N"/>
</dbReference>
<keyword evidence="3 6" id="KW-0285">Flavoprotein</keyword>
<dbReference type="RefSeq" id="WP_053431966.1">
    <property type="nucleotide sequence ID" value="NZ_CP040441.1"/>
</dbReference>
<dbReference type="Gene3D" id="1.10.540.10">
    <property type="entry name" value="Acyl-CoA dehydrogenase/oxidase, N-terminal domain"/>
    <property type="match status" value="1"/>
</dbReference>
<dbReference type="InterPro" id="IPR006091">
    <property type="entry name" value="Acyl-CoA_Oxase/DH_mid-dom"/>
</dbReference>
<feature type="domain" description="Acyl-CoA dehydrogenase/oxidase N-terminal" evidence="9">
    <location>
        <begin position="7"/>
        <end position="93"/>
    </location>
</feature>
<gene>
    <name evidence="10" type="ORF">AMD02_08945</name>
</gene>
<dbReference type="InterPro" id="IPR037069">
    <property type="entry name" value="AcylCoA_DH/ox_N_sf"/>
</dbReference>
<dbReference type="GO" id="GO:0050660">
    <property type="term" value="F:flavin adenine dinucleotide binding"/>
    <property type="evidence" value="ECO:0007669"/>
    <property type="project" value="InterPro"/>
</dbReference>
<reference evidence="10" key="1">
    <citation type="submission" date="2015-08" db="EMBL/GenBank/DDBJ databases">
        <title>Complete DNA Sequence of Pseudomonas syringae pv. actinidiae, the Causal Agent of Kiwifruit Canker Disease.</title>
        <authorList>
            <person name="Rikkerink E.H.A."/>
            <person name="Fineran P.C."/>
        </authorList>
    </citation>
    <scope>NUCLEOTIDE SEQUENCE</scope>
    <source>
        <strain evidence="10">DSM 13666</strain>
    </source>
</reference>
<dbReference type="Pfam" id="PF00441">
    <property type="entry name" value="Acyl-CoA_dh_1"/>
    <property type="match status" value="1"/>
</dbReference>
<evidence type="ECO:0000256" key="4">
    <source>
        <dbReference type="ARBA" id="ARBA00022827"/>
    </source>
</evidence>
<keyword evidence="5 6" id="KW-0560">Oxidoreductase</keyword>
<dbReference type="Gene3D" id="2.40.110.10">
    <property type="entry name" value="Butyryl-CoA Dehydrogenase, subunit A, domain 2"/>
    <property type="match status" value="1"/>
</dbReference>
<dbReference type="SUPFAM" id="SSF47203">
    <property type="entry name" value="Acyl-CoA dehydrogenase C-terminal domain-like"/>
    <property type="match status" value="1"/>
</dbReference>
<dbReference type="EMBL" id="LILD01000001">
    <property type="protein sequence ID" value="KOO40180.1"/>
    <property type="molecule type" value="Genomic_DNA"/>
</dbReference>
<dbReference type="Pfam" id="PF02770">
    <property type="entry name" value="Acyl-CoA_dh_M"/>
    <property type="match status" value="1"/>
</dbReference>
<protein>
    <submittedName>
        <fullName evidence="10">Acyl-CoA dehydrogenase</fullName>
    </submittedName>
</protein>
<dbReference type="Gene3D" id="1.20.140.10">
    <property type="entry name" value="Butyryl-CoA Dehydrogenase, subunit A, domain 3"/>
    <property type="match status" value="1"/>
</dbReference>